<proteinExistence type="predicted"/>
<dbReference type="AlphaFoldDB" id="A0A430M2V2"/>
<keyword evidence="2" id="KW-1185">Reference proteome</keyword>
<reference evidence="1 2" key="1">
    <citation type="submission" date="2017-06" db="EMBL/GenBank/DDBJ databases">
        <title>Comparative genomic analysis of Ambrosia Fusariam Clade fungi.</title>
        <authorList>
            <person name="Stajich J.E."/>
            <person name="Carrillo J."/>
            <person name="Kijimoto T."/>
            <person name="Eskalen A."/>
            <person name="O'Donnell K."/>
            <person name="Kasson M."/>
        </authorList>
    </citation>
    <scope>NUCLEOTIDE SEQUENCE [LARGE SCALE GENOMIC DNA]</scope>
    <source>
        <strain evidence="1 2">UCR1854</strain>
    </source>
</reference>
<dbReference type="EMBL" id="MIKF01000029">
    <property type="protein sequence ID" value="RTE82234.1"/>
    <property type="molecule type" value="Genomic_DNA"/>
</dbReference>
<dbReference type="Proteomes" id="UP000287124">
    <property type="component" value="Unassembled WGS sequence"/>
</dbReference>
<name>A0A430M2V2_9HYPO</name>
<organism evidence="1 2">
    <name type="scientific">Fusarium euwallaceae</name>
    <dbReference type="NCBI Taxonomy" id="1147111"/>
    <lineage>
        <taxon>Eukaryota</taxon>
        <taxon>Fungi</taxon>
        <taxon>Dikarya</taxon>
        <taxon>Ascomycota</taxon>
        <taxon>Pezizomycotina</taxon>
        <taxon>Sordariomycetes</taxon>
        <taxon>Hypocreomycetidae</taxon>
        <taxon>Hypocreales</taxon>
        <taxon>Nectriaceae</taxon>
        <taxon>Fusarium</taxon>
        <taxon>Fusarium solani species complex</taxon>
    </lineage>
</organism>
<gene>
    <name evidence="1" type="ORF">BHE90_003238</name>
</gene>
<evidence type="ECO:0000313" key="1">
    <source>
        <dbReference type="EMBL" id="RTE82234.1"/>
    </source>
</evidence>
<sequence>MRKSNYPRLTTCSRRADATVELYRATASINVQLDVVGLNHVICTPKDDPKYSVTTPAPSTLHIQLVGDNHSQQPHNTEPMATPAPKTRLKSEVEAHSPGTGPFQTFHTTREAPTIPIPRPAIITTKGIGCGTEEQRATLRQEPVVVIEIAYTGSGNTAAYLVPIPSKLLGKAILGRLMGKAKRLATARLNLLSFREGLDEVIAEVLMCLTTIYNEIRSD</sequence>
<accession>A0A430M2V2</accession>
<protein>
    <submittedName>
        <fullName evidence="1">Uncharacterized protein</fullName>
    </submittedName>
</protein>
<comment type="caution">
    <text evidence="1">The sequence shown here is derived from an EMBL/GenBank/DDBJ whole genome shotgun (WGS) entry which is preliminary data.</text>
</comment>
<evidence type="ECO:0000313" key="2">
    <source>
        <dbReference type="Proteomes" id="UP000287124"/>
    </source>
</evidence>